<name>A0A9N9K7J4_9GLOM</name>
<protein>
    <submittedName>
        <fullName evidence="1">10756_t:CDS:1</fullName>
    </submittedName>
</protein>
<dbReference type="Proteomes" id="UP000789405">
    <property type="component" value="Unassembled WGS sequence"/>
</dbReference>
<sequence>QMDLFCIAFSKAVLVMNLAPNEKWNLLFNVNFLLEILVNDFDNIWWPLVSNIRTQ</sequence>
<comment type="caution">
    <text evidence="1">The sequence shown here is derived from an EMBL/GenBank/DDBJ whole genome shotgun (WGS) entry which is preliminary data.</text>
</comment>
<feature type="non-terminal residue" evidence="1">
    <location>
        <position position="1"/>
    </location>
</feature>
<keyword evidence="2" id="KW-1185">Reference proteome</keyword>
<evidence type="ECO:0000313" key="1">
    <source>
        <dbReference type="EMBL" id="CAG8815693.1"/>
    </source>
</evidence>
<dbReference type="AlphaFoldDB" id="A0A9N9K7J4"/>
<proteinExistence type="predicted"/>
<dbReference type="EMBL" id="CAJVPY010052907">
    <property type="protein sequence ID" value="CAG8815693.1"/>
    <property type="molecule type" value="Genomic_DNA"/>
</dbReference>
<organism evidence="1 2">
    <name type="scientific">Dentiscutata erythropus</name>
    <dbReference type="NCBI Taxonomy" id="1348616"/>
    <lineage>
        <taxon>Eukaryota</taxon>
        <taxon>Fungi</taxon>
        <taxon>Fungi incertae sedis</taxon>
        <taxon>Mucoromycota</taxon>
        <taxon>Glomeromycotina</taxon>
        <taxon>Glomeromycetes</taxon>
        <taxon>Diversisporales</taxon>
        <taxon>Gigasporaceae</taxon>
        <taxon>Dentiscutata</taxon>
    </lineage>
</organism>
<gene>
    <name evidence="1" type="ORF">DERYTH_LOCUS26152</name>
</gene>
<reference evidence="1" key="1">
    <citation type="submission" date="2021-06" db="EMBL/GenBank/DDBJ databases">
        <authorList>
            <person name="Kallberg Y."/>
            <person name="Tangrot J."/>
            <person name="Rosling A."/>
        </authorList>
    </citation>
    <scope>NUCLEOTIDE SEQUENCE</scope>
    <source>
        <strain evidence="1">MA453B</strain>
    </source>
</reference>
<evidence type="ECO:0000313" key="2">
    <source>
        <dbReference type="Proteomes" id="UP000789405"/>
    </source>
</evidence>
<dbReference type="OrthoDB" id="5330842at2759"/>
<accession>A0A9N9K7J4</accession>